<reference evidence="2" key="1">
    <citation type="journal article" date="2011" name="Genome Res.">
        <title>Phylogeny-wide analysis of social amoeba genomes highlights ancient origins for complex intercellular communication.</title>
        <authorList>
            <person name="Heidel A.J."/>
            <person name="Lawal H.M."/>
            <person name="Felder M."/>
            <person name="Schilde C."/>
            <person name="Helps N.R."/>
            <person name="Tunggal B."/>
            <person name="Rivero F."/>
            <person name="John U."/>
            <person name="Schleicher M."/>
            <person name="Eichinger L."/>
            <person name="Platzer M."/>
            <person name="Noegel A.A."/>
            <person name="Schaap P."/>
            <person name="Gloeckner G."/>
        </authorList>
    </citation>
    <scope>NUCLEOTIDE SEQUENCE [LARGE SCALE GENOMIC DNA]</scope>
    <source>
        <strain evidence="2">SH3</strain>
    </source>
</reference>
<sequence length="192" mass="22264">MDEEAIDRMVEKSMEGLDAQLTEDGFQKRLTASYTNWVKQRDTLRSVFLEFCNSPARILFQEWWANLSEDIRNALVLTSVEDLQETPAYNKVADGVCPELKDTDSMIKGDRLMILFNHLKNSRENDQDVFKEQQEMFIEYSKVLTNPQDAIKPLLTIRSCLLLNFMTNILVVFESEIDQLNDLNSDSIRANE</sequence>
<organism evidence="1 2">
    <name type="scientific">Cavenderia fasciculata</name>
    <name type="common">Slime mold</name>
    <name type="synonym">Dictyostelium fasciculatum</name>
    <dbReference type="NCBI Taxonomy" id="261658"/>
    <lineage>
        <taxon>Eukaryota</taxon>
        <taxon>Amoebozoa</taxon>
        <taxon>Evosea</taxon>
        <taxon>Eumycetozoa</taxon>
        <taxon>Dictyostelia</taxon>
        <taxon>Acytosteliales</taxon>
        <taxon>Cavenderiaceae</taxon>
        <taxon>Cavenderia</taxon>
    </lineage>
</organism>
<protein>
    <submittedName>
        <fullName evidence="1">Uncharacterized protein</fullName>
    </submittedName>
</protein>
<evidence type="ECO:0000313" key="1">
    <source>
        <dbReference type="EMBL" id="EGG16300.1"/>
    </source>
</evidence>
<dbReference type="KEGG" id="dfa:DFA_09330"/>
<dbReference type="Proteomes" id="UP000007797">
    <property type="component" value="Unassembled WGS sequence"/>
</dbReference>
<name>F4Q7B8_CACFS</name>
<dbReference type="RefSeq" id="XP_004354684.1">
    <property type="nucleotide sequence ID" value="XM_004354632.1"/>
</dbReference>
<dbReference type="OrthoDB" id="18485at2759"/>
<keyword evidence="2" id="KW-1185">Reference proteome</keyword>
<dbReference type="EMBL" id="GL883024">
    <property type="protein sequence ID" value="EGG16300.1"/>
    <property type="molecule type" value="Genomic_DNA"/>
</dbReference>
<dbReference type="AlphaFoldDB" id="F4Q7B8"/>
<accession>F4Q7B8</accession>
<evidence type="ECO:0000313" key="2">
    <source>
        <dbReference type="Proteomes" id="UP000007797"/>
    </source>
</evidence>
<dbReference type="GeneID" id="14868405"/>
<proteinExistence type="predicted"/>
<dbReference type="OMA" id="VENWREQ"/>
<gene>
    <name evidence="1" type="ORF">DFA_09330</name>
</gene>